<dbReference type="EMBL" id="PUFO01000044">
    <property type="protein sequence ID" value="TDG78243.1"/>
    <property type="molecule type" value="Genomic_DNA"/>
</dbReference>
<evidence type="ECO:0000256" key="1">
    <source>
        <dbReference type="SAM" id="Phobius"/>
    </source>
</evidence>
<feature type="transmembrane region" description="Helical" evidence="1">
    <location>
        <begin position="87"/>
        <end position="107"/>
    </location>
</feature>
<sequence>MNDLLQYRQATSWVVIIILLGLFVVGTAPIYILIYVFFALAMAIRTMLGTTKRSVKFGLIISFILAMVVQIVFCTTVVFVAQSHTSVIGHLIAKVFATAIIPLPLMLERFIISNKPADFYPPSVEEAATLSFNFLKNNLNKVVNATKSADKLKSTLSVKNLSATFGDLHRHSSTNYINNGSLTEAYFEKVEESLADPYLYIVISNTGSPASEMIAMFTMKQFNHASLSFDKDLKTIISYNGGVNVYPPGLNPETVEAFHQKPDASILVYRIQATRGQKQAVAEKVKQINEDGSAYNILGLVTKHSIRPNIMFCSQFVYKMLGIAGLQYFEKKDGQVRPTDFIELDYHKQLEYCYEIKFK</sequence>
<protein>
    <submittedName>
        <fullName evidence="2">Uncharacterized protein</fullName>
    </submittedName>
</protein>
<dbReference type="InterPro" id="IPR038765">
    <property type="entry name" value="Papain-like_cys_pep_sf"/>
</dbReference>
<comment type="caution">
    <text evidence="2">The sequence shown here is derived from an EMBL/GenBank/DDBJ whole genome shotgun (WGS) entry which is preliminary data.</text>
</comment>
<dbReference type="AlphaFoldDB" id="A0A4R5NPV9"/>
<evidence type="ECO:0000313" key="3">
    <source>
        <dbReference type="Proteomes" id="UP000294854"/>
    </source>
</evidence>
<name>A0A4R5NPV9_9LACO</name>
<dbReference type="Proteomes" id="UP000294854">
    <property type="component" value="Unassembled WGS sequence"/>
</dbReference>
<keyword evidence="1" id="KW-1133">Transmembrane helix</keyword>
<feature type="transmembrane region" description="Helical" evidence="1">
    <location>
        <begin position="57"/>
        <end position="81"/>
    </location>
</feature>
<organism evidence="2 3">
    <name type="scientific">Secundilactobacillus malefermentans</name>
    <dbReference type="NCBI Taxonomy" id="176292"/>
    <lineage>
        <taxon>Bacteria</taxon>
        <taxon>Bacillati</taxon>
        <taxon>Bacillota</taxon>
        <taxon>Bacilli</taxon>
        <taxon>Lactobacillales</taxon>
        <taxon>Lactobacillaceae</taxon>
        <taxon>Secundilactobacillus</taxon>
    </lineage>
</organism>
<keyword evidence="3" id="KW-1185">Reference proteome</keyword>
<keyword evidence="1" id="KW-0472">Membrane</keyword>
<dbReference type="STRING" id="1122149.FD44_GL000071"/>
<evidence type="ECO:0000313" key="2">
    <source>
        <dbReference type="EMBL" id="TDG78243.1"/>
    </source>
</evidence>
<reference evidence="2 3" key="1">
    <citation type="journal article" date="2019" name="Appl. Microbiol. Biotechnol.">
        <title>Uncovering carbohydrate metabolism through a genotype-phenotype association study of 56 lactic acid bacteria genomes.</title>
        <authorList>
            <person name="Buron-Moles G."/>
            <person name="Chailyan A."/>
            <person name="Dolejs I."/>
            <person name="Forster J."/>
            <person name="Miks M.H."/>
        </authorList>
    </citation>
    <scope>NUCLEOTIDE SEQUENCE [LARGE SCALE GENOMIC DNA]</scope>
    <source>
        <strain evidence="2 3">ATCC 49373</strain>
    </source>
</reference>
<feature type="transmembrane region" description="Helical" evidence="1">
    <location>
        <begin position="12"/>
        <end position="45"/>
    </location>
</feature>
<gene>
    <name evidence="2" type="ORF">C5L31_001429</name>
</gene>
<dbReference type="SUPFAM" id="SSF54001">
    <property type="entry name" value="Cysteine proteinases"/>
    <property type="match status" value="1"/>
</dbReference>
<dbReference type="OrthoDB" id="1645744at2"/>
<dbReference type="Gene3D" id="3.90.1720.10">
    <property type="entry name" value="endopeptidase domain like (from Nostoc punctiforme)"/>
    <property type="match status" value="1"/>
</dbReference>
<dbReference type="RefSeq" id="WP_010619641.1">
    <property type="nucleotide sequence ID" value="NZ_PUFO01000044.1"/>
</dbReference>
<keyword evidence="1" id="KW-0812">Transmembrane</keyword>
<proteinExistence type="predicted"/>
<accession>A0A4R5NPV9</accession>